<dbReference type="STRING" id="546269.HMPREF0389_00029"/>
<gene>
    <name evidence="2" type="ordered locus">HMPREF0389_00029</name>
</gene>
<feature type="transmembrane region" description="Helical" evidence="1">
    <location>
        <begin position="70"/>
        <end position="93"/>
    </location>
</feature>
<keyword evidence="1" id="KW-0472">Membrane</keyword>
<sequence>MLSTVLTVIASIVGIMTFYSGYPIITTVIAIGIIIEIGKELLNGNQTTIAAELFFIVIAFFIAKNQDVGLFAKISLGLCLDELIVGAFTLFVMSKSRY</sequence>
<dbReference type="AlphaFoldDB" id="D6GR25"/>
<organism evidence="2 3">
    <name type="scientific">Filifactor alocis (strain ATCC 35896 / CCUG 47790 / D40 B5)</name>
    <name type="common">Fusobacterium alocis</name>
    <dbReference type="NCBI Taxonomy" id="546269"/>
    <lineage>
        <taxon>Bacteria</taxon>
        <taxon>Bacillati</taxon>
        <taxon>Bacillota</taxon>
        <taxon>Clostridia</taxon>
        <taxon>Peptostreptococcales</taxon>
        <taxon>Filifactoraceae</taxon>
        <taxon>Filifactor</taxon>
    </lineage>
</organism>
<dbReference type="Proteomes" id="UP000007468">
    <property type="component" value="Chromosome"/>
</dbReference>
<evidence type="ECO:0000256" key="1">
    <source>
        <dbReference type="SAM" id="Phobius"/>
    </source>
</evidence>
<protein>
    <submittedName>
        <fullName evidence="2">Uncharacterized protein</fullName>
    </submittedName>
</protein>
<feature type="transmembrane region" description="Helical" evidence="1">
    <location>
        <begin position="47"/>
        <end position="64"/>
    </location>
</feature>
<reference evidence="3" key="1">
    <citation type="submission" date="2010-12" db="EMBL/GenBank/DDBJ databases">
        <title>The genome sequence of Filifactor alocis strain ATCC 35896.</title>
        <authorList>
            <consortium name="The Broad Institute Genome Sequencing Platform"/>
            <person name="Ward D."/>
            <person name="Earl A."/>
            <person name="Feldgarden M."/>
            <person name="Young S.K."/>
            <person name="Gargeya S."/>
            <person name="Zeng Q."/>
            <person name="Alvarado L."/>
            <person name="Berlin A."/>
            <person name="Bochicchio J."/>
            <person name="Chapman S.B."/>
            <person name="Chen Z."/>
            <person name="Freedman E."/>
            <person name="Gellesch M."/>
            <person name="Goldberg J."/>
            <person name="Griggs A."/>
            <person name="Gujja S."/>
            <person name="Heilman E."/>
            <person name="Heiman D."/>
            <person name="Howarth C."/>
            <person name="Mehta T."/>
            <person name="Neiman D."/>
            <person name="Pearson M."/>
            <person name="Roberts A."/>
            <person name="Saif S."/>
            <person name="Shea T."/>
            <person name="Shenoy N."/>
            <person name="Sisk P."/>
            <person name="Stolte C."/>
            <person name="Sykes S."/>
            <person name="White J."/>
            <person name="Yandava C."/>
            <person name="Izard J."/>
            <person name="Blanton J.M."/>
            <person name="Baranova O.V."/>
            <person name="Tanner A.C."/>
            <person name="Dewhirst F.E."/>
            <person name="Haas B."/>
            <person name="Nusbaum C."/>
            <person name="Birren B."/>
        </authorList>
    </citation>
    <scope>NUCLEOTIDE SEQUENCE [LARGE SCALE GENOMIC DNA]</scope>
    <source>
        <strain evidence="3">ATCC 35896 / D40 B5</strain>
    </source>
</reference>
<name>D6GR25_FILAD</name>
<dbReference type="KEGG" id="faa:HMPREF0389_00029"/>
<keyword evidence="1" id="KW-1133">Transmembrane helix</keyword>
<evidence type="ECO:0000313" key="3">
    <source>
        <dbReference type="Proteomes" id="UP000007468"/>
    </source>
</evidence>
<evidence type="ECO:0000313" key="2">
    <source>
        <dbReference type="EMBL" id="EFE28116.1"/>
    </source>
</evidence>
<proteinExistence type="predicted"/>
<keyword evidence="1" id="KW-0812">Transmembrane</keyword>
<accession>D6GR25</accession>
<dbReference type="EMBL" id="CP002390">
    <property type="protein sequence ID" value="EFE28116.1"/>
    <property type="molecule type" value="Genomic_DNA"/>
</dbReference>
<keyword evidence="3" id="KW-1185">Reference proteome</keyword>
<dbReference type="RefSeq" id="WP_014262262.1">
    <property type="nucleotide sequence ID" value="NC_016630.1"/>
</dbReference>
<feature type="transmembrane region" description="Helical" evidence="1">
    <location>
        <begin position="6"/>
        <end position="35"/>
    </location>
</feature>